<gene>
    <name evidence="4" type="ORF">E0F88_06510</name>
</gene>
<dbReference type="PANTHER" id="PTHR43201">
    <property type="entry name" value="ACYL-COA SYNTHETASE"/>
    <property type="match status" value="1"/>
</dbReference>
<dbReference type="EMBL" id="SMFL01000002">
    <property type="protein sequence ID" value="TDE17538.1"/>
    <property type="molecule type" value="Genomic_DNA"/>
</dbReference>
<dbReference type="SUPFAM" id="SSF56801">
    <property type="entry name" value="Acetyl-CoA synthetase-like"/>
    <property type="match status" value="1"/>
</dbReference>
<comment type="caution">
    <text evidence="4">The sequence shown here is derived from an EMBL/GenBank/DDBJ whole genome shotgun (WGS) entry which is preliminary data.</text>
</comment>
<evidence type="ECO:0000313" key="5">
    <source>
        <dbReference type="Proteomes" id="UP000294850"/>
    </source>
</evidence>
<protein>
    <submittedName>
        <fullName evidence="4">Acyl-CoA synthetase</fullName>
    </submittedName>
</protein>
<dbReference type="GO" id="GO:0006631">
    <property type="term" value="P:fatty acid metabolic process"/>
    <property type="evidence" value="ECO:0007669"/>
    <property type="project" value="TreeGrafter"/>
</dbReference>
<dbReference type="OrthoDB" id="8870348at2"/>
<evidence type="ECO:0000256" key="2">
    <source>
        <dbReference type="ARBA" id="ARBA00022598"/>
    </source>
</evidence>
<comment type="similarity">
    <text evidence="1">Belongs to the ATP-dependent AMP-binding enzyme family.</text>
</comment>
<organism evidence="4 5">
    <name type="scientific">Dyadobacter psychrotolerans</name>
    <dbReference type="NCBI Taxonomy" id="2541721"/>
    <lineage>
        <taxon>Bacteria</taxon>
        <taxon>Pseudomonadati</taxon>
        <taxon>Bacteroidota</taxon>
        <taxon>Cytophagia</taxon>
        <taxon>Cytophagales</taxon>
        <taxon>Spirosomataceae</taxon>
        <taxon>Dyadobacter</taxon>
    </lineage>
</organism>
<dbReference type="Gene3D" id="3.40.50.12780">
    <property type="entry name" value="N-terminal domain of ligase-like"/>
    <property type="match status" value="1"/>
</dbReference>
<dbReference type="Gene3D" id="3.30.300.30">
    <property type="match status" value="1"/>
</dbReference>
<keyword evidence="2" id="KW-0436">Ligase</keyword>
<proteinExistence type="inferred from homology"/>
<dbReference type="PANTHER" id="PTHR43201:SF5">
    <property type="entry name" value="MEDIUM-CHAIN ACYL-COA LIGASE ACSF2, MITOCHONDRIAL"/>
    <property type="match status" value="1"/>
</dbReference>
<evidence type="ECO:0000313" key="4">
    <source>
        <dbReference type="EMBL" id="TDE17538.1"/>
    </source>
</evidence>
<dbReference type="InterPro" id="IPR045851">
    <property type="entry name" value="AMP-bd_C_sf"/>
</dbReference>
<evidence type="ECO:0000256" key="1">
    <source>
        <dbReference type="ARBA" id="ARBA00006432"/>
    </source>
</evidence>
<feature type="domain" description="AMP-dependent synthetase/ligase" evidence="3">
    <location>
        <begin position="51"/>
        <end position="199"/>
    </location>
</feature>
<reference evidence="4 5" key="1">
    <citation type="submission" date="2019-03" db="EMBL/GenBank/DDBJ databases">
        <title>Dyadobacter AR-3-6 sp. nov., isolated from arctic soil.</title>
        <authorList>
            <person name="Chaudhary D.K."/>
        </authorList>
    </citation>
    <scope>NUCLEOTIDE SEQUENCE [LARGE SCALE GENOMIC DNA]</scope>
    <source>
        <strain evidence="4 5">AR-3-6</strain>
    </source>
</reference>
<dbReference type="AlphaFoldDB" id="A0A4V2Z4P9"/>
<keyword evidence="5" id="KW-1185">Reference proteome</keyword>
<name>A0A4V2Z4P9_9BACT</name>
<dbReference type="Pfam" id="PF00501">
    <property type="entry name" value="AMP-binding"/>
    <property type="match status" value="1"/>
</dbReference>
<dbReference type="InterPro" id="IPR000873">
    <property type="entry name" value="AMP-dep_synth/lig_dom"/>
</dbReference>
<dbReference type="Proteomes" id="UP000294850">
    <property type="component" value="Unassembled WGS sequence"/>
</dbReference>
<sequence length="366" mass="41199">MKQEESAFDSNWYTNKELLQKQSRPLQPYFAKAFDFIQLWLSGKEQFELQTSGSTGTPKIIRVTRKQLSSSAAMTGKALDLRPGTKALVALNVEYVAGLMMLVRGMELNWDLTIVEPVSNPLLVLGESKQFDFTALVPMQLTAALKDNQTFGRVNSFGKILLGGAPVGIALAEKISTMDNPVYQSYGMTETVSHVALKRLNGSDIKDEYSFLPEVNAGIDSRGCLYVSGPMTNFEKIQTNDLIELTGESAFKWLGRIDNVINSGGVKIILDRVDEQIAKVFYELNYKATFYCWYQPDEKLGQKLILIVEKTGKNFAEQKLLEEIRKAVSVYQTPKHVYFANKFFKTQTDKIDKRRTAEMLFTSING</sequence>
<dbReference type="RefSeq" id="WP_131957404.1">
    <property type="nucleotide sequence ID" value="NZ_SMFL01000002.1"/>
</dbReference>
<evidence type="ECO:0000259" key="3">
    <source>
        <dbReference type="Pfam" id="PF00501"/>
    </source>
</evidence>
<dbReference type="GO" id="GO:0031956">
    <property type="term" value="F:medium-chain fatty acid-CoA ligase activity"/>
    <property type="evidence" value="ECO:0007669"/>
    <property type="project" value="TreeGrafter"/>
</dbReference>
<accession>A0A4V2Z4P9</accession>
<dbReference type="InterPro" id="IPR042099">
    <property type="entry name" value="ANL_N_sf"/>
</dbReference>